<evidence type="ECO:0000313" key="2">
    <source>
        <dbReference type="Proteomes" id="UP001172082"/>
    </source>
</evidence>
<reference evidence="1" key="1">
    <citation type="submission" date="2023-06" db="EMBL/GenBank/DDBJ databases">
        <title>Genomic of Parafulvivirga corallium.</title>
        <authorList>
            <person name="Wang G."/>
        </authorList>
    </citation>
    <scope>NUCLEOTIDE SEQUENCE</scope>
    <source>
        <strain evidence="1">BMA10</strain>
    </source>
</reference>
<evidence type="ECO:0000313" key="1">
    <source>
        <dbReference type="EMBL" id="MDN5199930.1"/>
    </source>
</evidence>
<protein>
    <submittedName>
        <fullName evidence="1">Uncharacterized protein</fullName>
    </submittedName>
</protein>
<organism evidence="1 2">
    <name type="scientific">Splendidivirga corallicola</name>
    <dbReference type="NCBI Taxonomy" id="3051826"/>
    <lineage>
        <taxon>Bacteria</taxon>
        <taxon>Pseudomonadati</taxon>
        <taxon>Bacteroidota</taxon>
        <taxon>Cytophagia</taxon>
        <taxon>Cytophagales</taxon>
        <taxon>Splendidivirgaceae</taxon>
        <taxon>Splendidivirga</taxon>
    </lineage>
</organism>
<comment type="caution">
    <text evidence="1">The sequence shown here is derived from an EMBL/GenBank/DDBJ whole genome shotgun (WGS) entry which is preliminary data.</text>
</comment>
<name>A0ABT8KGT3_9BACT</name>
<accession>A0ABT8KGT3</accession>
<sequence>MPTKYIFLTSVIKGFDKIVQIENRFQIYEHHNHPKFTFKKIILDDGLVYFTGTYINIGTEFKEINTIFLSVKDIDVVWMSDGKRCWYKGF</sequence>
<dbReference type="EMBL" id="JAUJEA010000001">
    <property type="protein sequence ID" value="MDN5199930.1"/>
    <property type="molecule type" value="Genomic_DNA"/>
</dbReference>
<dbReference type="Proteomes" id="UP001172082">
    <property type="component" value="Unassembled WGS sequence"/>
</dbReference>
<gene>
    <name evidence="1" type="ORF">QQ008_01115</name>
</gene>
<dbReference type="RefSeq" id="WP_346749960.1">
    <property type="nucleotide sequence ID" value="NZ_JAUJEA010000001.1"/>
</dbReference>
<keyword evidence="2" id="KW-1185">Reference proteome</keyword>
<proteinExistence type="predicted"/>